<gene>
    <name evidence="2" type="ORF">OCV88_06870</name>
</gene>
<dbReference type="InterPro" id="IPR042070">
    <property type="entry name" value="PucR_C-HTH_sf"/>
</dbReference>
<protein>
    <submittedName>
        <fullName evidence="2">Helix-turn-helix domain-containing protein</fullName>
    </submittedName>
</protein>
<sequence>MFIRMEYIQKELQNNISVCHIQNSANLLAFKIMESSITELEDSVMYLCRLEDIPNDLHQKIGEHGKNFMLFDAPALLPSWLGHSNYLICSEPYSNLFSYVNKLGNIFLIYNNWEQKLMKIISGHSSFQDMINTGYELIQVPMAMMNANHQILAITDISPKNDTLYFCLQNGYGYYFLNIINRSNPTLDEVEQTGVAEVINNISGKRLRVYRIRINPYISYYIGFHKQDKNSFHPGDILLFDYFVRQMEKLAALLLPRPDFKKKDYSTLLEEMILAKDMDIAALTQTLKDNDISNQGTWQLLCLRFTNYLKFRTTRHYEIMSQIQQQLPDCHCTLIQSHIAILLTTKIDIQKYILKLQYILITNDAICACSLRYFHLSDTKRVWEQLMFILDQQSDSIRTTVLYYEDYCKQHCISEICNEFPKETLIHSAFSVIQSFDEKNNTDYLNTLICYLQNNCSMNNTAEILNIHRNSLLYRIRRIEELLDFEISTSPERPHMLFSSFLISQS</sequence>
<dbReference type="EMBL" id="JAOQJQ010000002">
    <property type="protein sequence ID" value="MCU6762064.1"/>
    <property type="molecule type" value="Genomic_DNA"/>
</dbReference>
<organism evidence="2 3">
    <name type="scientific">Brotonthovivens ammoniilytica</name>
    <dbReference type="NCBI Taxonomy" id="2981725"/>
    <lineage>
        <taxon>Bacteria</taxon>
        <taxon>Bacillati</taxon>
        <taxon>Bacillota</taxon>
        <taxon>Clostridia</taxon>
        <taxon>Lachnospirales</taxon>
        <taxon>Lachnospiraceae</taxon>
        <taxon>Brotonthovivens</taxon>
    </lineage>
</organism>
<dbReference type="Proteomes" id="UP001652442">
    <property type="component" value="Unassembled WGS sequence"/>
</dbReference>
<reference evidence="2 3" key="1">
    <citation type="journal article" date="2021" name="ISME Commun">
        <title>Automated analysis of genomic sequences facilitates high-throughput and comprehensive description of bacteria.</title>
        <authorList>
            <person name="Hitch T.C.A."/>
        </authorList>
    </citation>
    <scope>NUCLEOTIDE SEQUENCE [LARGE SCALE GENOMIC DNA]</scope>
    <source>
        <strain evidence="2 3">Sanger_109</strain>
    </source>
</reference>
<keyword evidence="3" id="KW-1185">Reference proteome</keyword>
<dbReference type="Pfam" id="PF13556">
    <property type="entry name" value="HTH_30"/>
    <property type="match status" value="1"/>
</dbReference>
<dbReference type="PANTHER" id="PTHR33744:SF1">
    <property type="entry name" value="DNA-BINDING TRANSCRIPTIONAL ACTIVATOR ADER"/>
    <property type="match status" value="1"/>
</dbReference>
<dbReference type="Gene3D" id="1.10.10.2840">
    <property type="entry name" value="PucR C-terminal helix-turn-helix domain"/>
    <property type="match status" value="1"/>
</dbReference>
<dbReference type="InterPro" id="IPR051448">
    <property type="entry name" value="CdaR-like_regulators"/>
</dbReference>
<feature type="domain" description="PucR C-terminal helix-turn-helix" evidence="1">
    <location>
        <begin position="444"/>
        <end position="493"/>
    </location>
</feature>
<comment type="caution">
    <text evidence="2">The sequence shown here is derived from an EMBL/GenBank/DDBJ whole genome shotgun (WGS) entry which is preliminary data.</text>
</comment>
<dbReference type="RefSeq" id="WP_158424796.1">
    <property type="nucleotide sequence ID" value="NZ_JAOQJQ010000002.1"/>
</dbReference>
<dbReference type="PANTHER" id="PTHR33744">
    <property type="entry name" value="CARBOHYDRATE DIACID REGULATOR"/>
    <property type="match status" value="1"/>
</dbReference>
<evidence type="ECO:0000259" key="1">
    <source>
        <dbReference type="Pfam" id="PF13556"/>
    </source>
</evidence>
<proteinExistence type="predicted"/>
<name>A0ABT2TIL2_9FIRM</name>
<accession>A0ABT2TIL2</accession>
<dbReference type="InterPro" id="IPR025736">
    <property type="entry name" value="PucR_C-HTH_dom"/>
</dbReference>
<evidence type="ECO:0000313" key="2">
    <source>
        <dbReference type="EMBL" id="MCU6762064.1"/>
    </source>
</evidence>
<evidence type="ECO:0000313" key="3">
    <source>
        <dbReference type="Proteomes" id="UP001652442"/>
    </source>
</evidence>